<dbReference type="PROSITE" id="PS00874">
    <property type="entry name" value="T2SP_F"/>
    <property type="match status" value="1"/>
</dbReference>
<evidence type="ECO:0000256" key="3">
    <source>
        <dbReference type="ARBA" id="ARBA00005745"/>
    </source>
</evidence>
<evidence type="ECO:0000256" key="6">
    <source>
        <dbReference type="ARBA" id="ARBA00022519"/>
    </source>
</evidence>
<evidence type="ECO:0000313" key="14">
    <source>
        <dbReference type="EMBL" id="NYT28106.1"/>
    </source>
</evidence>
<dbReference type="GO" id="GO:0015628">
    <property type="term" value="P:protein secretion by the type II secretion system"/>
    <property type="evidence" value="ECO:0007669"/>
    <property type="project" value="TreeGrafter"/>
</dbReference>
<evidence type="ECO:0000259" key="13">
    <source>
        <dbReference type="Pfam" id="PF00482"/>
    </source>
</evidence>
<keyword evidence="4 11" id="KW-0813">Transport</keyword>
<dbReference type="Pfam" id="PF00482">
    <property type="entry name" value="T2SSF"/>
    <property type="match status" value="2"/>
</dbReference>
<evidence type="ECO:0000256" key="2">
    <source>
        <dbReference type="ARBA" id="ARBA00004429"/>
    </source>
</evidence>
<evidence type="ECO:0000256" key="5">
    <source>
        <dbReference type="ARBA" id="ARBA00022475"/>
    </source>
</evidence>
<feature type="domain" description="Type II secretion system protein GspF" evidence="13">
    <location>
        <begin position="271"/>
        <end position="393"/>
    </location>
</feature>
<dbReference type="InterPro" id="IPR018076">
    <property type="entry name" value="T2SS_GspF_dom"/>
</dbReference>
<dbReference type="PANTHER" id="PTHR30012:SF0">
    <property type="entry name" value="TYPE II SECRETION SYSTEM PROTEIN F-RELATED"/>
    <property type="match status" value="1"/>
</dbReference>
<dbReference type="RefSeq" id="WP_369151147.1">
    <property type="nucleotide sequence ID" value="NZ_OZ156463.1"/>
</dbReference>
<dbReference type="AlphaFoldDB" id="A0A853F3L9"/>
<dbReference type="PRINTS" id="PR00812">
    <property type="entry name" value="BCTERIALGSPF"/>
</dbReference>
<evidence type="ECO:0000256" key="4">
    <source>
        <dbReference type="ARBA" id="ARBA00022448"/>
    </source>
</evidence>
<evidence type="ECO:0000256" key="7">
    <source>
        <dbReference type="ARBA" id="ARBA00022692"/>
    </source>
</evidence>
<keyword evidence="6" id="KW-0997">Cell inner membrane</keyword>
<evidence type="ECO:0000313" key="15">
    <source>
        <dbReference type="Proteomes" id="UP000568751"/>
    </source>
</evidence>
<evidence type="ECO:0000256" key="12">
    <source>
        <dbReference type="SAM" id="Phobius"/>
    </source>
</evidence>
<protein>
    <recommendedName>
        <fullName evidence="10">General secretion pathway protein F</fullName>
    </recommendedName>
</protein>
<feature type="transmembrane region" description="Helical" evidence="12">
    <location>
        <begin position="209"/>
        <end position="236"/>
    </location>
</feature>
<sequence>MSIFEYKAIDANGKKNTGFIESDTEKSARQQLQSQQLTLLEVSKSQRKLGRANTWFEAKLSVADTAIITRQLASLLQAAIPIDEALKTIGYNSGKKHIRKTVGQIRSSVVEGKSLAESLTFNAKELPSYFISSIEAGERTGELGQVLDKLANEIQNQEKFKKKISAALIYPMMISMVAITVVVLLLIFVVPQIVSVFDDSDQALPPLTIAVISASDFLVDNIELIVSLLIASYIAAKLALRHENIKNAWQQFLGKIPVVGYLLINANAARFSRTFALLHESGTPVLLALTNAANSLSYSPMKQAVLIATEKVREGSTIFKALQTQNALPSITLYMLASGEASGQLSEMLNKSAENQEADLDNYTTKIISLFEPLMILLMGGIVLLIVLAILLPIFELNQIDL</sequence>
<reference evidence="14 15" key="1">
    <citation type="submission" date="2020-05" db="EMBL/GenBank/DDBJ databases">
        <title>Horizontal transmission and recombination maintain forever young bacterial symbiont genomes.</title>
        <authorList>
            <person name="Russell S.L."/>
            <person name="Pepper-Tunick E."/>
            <person name="Svedberg J."/>
            <person name="Byrne A."/>
            <person name="Ruelas Castillo J."/>
            <person name="Vollmers C."/>
            <person name="Beinart R.A."/>
            <person name="Corbett-Detig R."/>
        </authorList>
    </citation>
    <scope>NUCLEOTIDE SEQUENCE [LARGE SCALE GENOMIC DNA]</scope>
    <source>
        <strain evidence="14">455</strain>
    </source>
</reference>
<feature type="transmembrane region" description="Helical" evidence="12">
    <location>
        <begin position="167"/>
        <end position="189"/>
    </location>
</feature>
<gene>
    <name evidence="14" type="ORF">H0A76_09610</name>
</gene>
<name>A0A853F3L9_9GAMM</name>
<comment type="subcellular location">
    <subcellularLocation>
        <location evidence="2 11">Cell inner membrane</location>
        <topology evidence="2 11">Multi-pass membrane protein</topology>
    </subcellularLocation>
</comment>
<evidence type="ECO:0000256" key="11">
    <source>
        <dbReference type="RuleBase" id="RU003923"/>
    </source>
</evidence>
<dbReference type="InterPro" id="IPR042094">
    <property type="entry name" value="T2SS_GspF_sf"/>
</dbReference>
<keyword evidence="9 12" id="KW-0472">Membrane</keyword>
<evidence type="ECO:0000256" key="10">
    <source>
        <dbReference type="ARBA" id="ARBA00030750"/>
    </source>
</evidence>
<dbReference type="EMBL" id="JACCHT010000002">
    <property type="protein sequence ID" value="NYT28106.1"/>
    <property type="molecule type" value="Genomic_DNA"/>
</dbReference>
<keyword evidence="5" id="KW-1003">Cell membrane</keyword>
<comment type="similarity">
    <text evidence="3 11">Belongs to the GSP F family.</text>
</comment>
<dbReference type="FunFam" id="1.20.81.30:FF:000001">
    <property type="entry name" value="Type II secretion system protein F"/>
    <property type="match status" value="1"/>
</dbReference>
<keyword evidence="8 12" id="KW-1133">Transmembrane helix</keyword>
<proteinExistence type="inferred from homology"/>
<dbReference type="GO" id="GO:0005886">
    <property type="term" value="C:plasma membrane"/>
    <property type="evidence" value="ECO:0007669"/>
    <property type="project" value="UniProtKB-SubCell"/>
</dbReference>
<comment type="function">
    <text evidence="1">Component of the type II secretion system inner membrane complex required for the energy-dependent secretion of extracellular factors such as proteases and toxins from the periplasm.</text>
</comment>
<evidence type="ECO:0000256" key="8">
    <source>
        <dbReference type="ARBA" id="ARBA00022989"/>
    </source>
</evidence>
<dbReference type="PANTHER" id="PTHR30012">
    <property type="entry name" value="GENERAL SECRETION PATHWAY PROTEIN"/>
    <property type="match status" value="1"/>
</dbReference>
<dbReference type="Proteomes" id="UP000568751">
    <property type="component" value="Unassembled WGS sequence"/>
</dbReference>
<comment type="caution">
    <text evidence="14">The sequence shown here is derived from an EMBL/GenBank/DDBJ whole genome shotgun (WGS) entry which is preliminary data.</text>
</comment>
<dbReference type="Gene3D" id="1.20.81.30">
    <property type="entry name" value="Type II secretion system (T2SS), domain F"/>
    <property type="match status" value="2"/>
</dbReference>
<dbReference type="InterPro" id="IPR001992">
    <property type="entry name" value="T2SS_GspF/T4SS_PilC_CS"/>
</dbReference>
<accession>A0A853F3L9</accession>
<feature type="domain" description="Type II secretion system protein GspF" evidence="13">
    <location>
        <begin position="69"/>
        <end position="191"/>
    </location>
</feature>
<dbReference type="InterPro" id="IPR003004">
    <property type="entry name" value="GspF/PilC"/>
</dbReference>
<evidence type="ECO:0000256" key="9">
    <source>
        <dbReference type="ARBA" id="ARBA00023136"/>
    </source>
</evidence>
<feature type="transmembrane region" description="Helical" evidence="12">
    <location>
        <begin position="374"/>
        <end position="395"/>
    </location>
</feature>
<organism evidence="14 15">
    <name type="scientific">Candidatus Thiodubiliella endoseptemdiera</name>
    <dbReference type="NCBI Taxonomy" id="2738886"/>
    <lineage>
        <taxon>Bacteria</taxon>
        <taxon>Pseudomonadati</taxon>
        <taxon>Pseudomonadota</taxon>
        <taxon>Gammaproteobacteria</taxon>
        <taxon>Candidatus Pseudothioglobaceae</taxon>
        <taxon>Candidatus Thiodubiliella</taxon>
    </lineage>
</organism>
<keyword evidence="7 11" id="KW-0812">Transmembrane</keyword>
<evidence type="ECO:0000256" key="1">
    <source>
        <dbReference type="ARBA" id="ARBA00002684"/>
    </source>
</evidence>